<dbReference type="PANTHER" id="PTHR24255">
    <property type="entry name" value="COMPLEMENT COMPONENT 1, S SUBCOMPONENT-RELATED"/>
    <property type="match status" value="1"/>
</dbReference>
<dbReference type="Ensembl" id="ENSSPUT00000019990.1">
    <property type="protein sequence ID" value="ENSSPUP00000018765.1"/>
    <property type="gene ID" value="ENSSPUG00000014474.1"/>
</dbReference>
<evidence type="ECO:0000256" key="2">
    <source>
        <dbReference type="ARBA" id="ARBA00022859"/>
    </source>
</evidence>
<reference evidence="7" key="2">
    <citation type="submission" date="2025-09" db="UniProtKB">
        <authorList>
            <consortium name="Ensembl"/>
        </authorList>
    </citation>
    <scope>IDENTIFICATION</scope>
</reference>
<dbReference type="PROSITE" id="PS01180">
    <property type="entry name" value="CUB"/>
    <property type="match status" value="1"/>
</dbReference>
<dbReference type="OMA" id="PNVYPNH"/>
<keyword evidence="8" id="KW-1185">Reference proteome</keyword>
<dbReference type="GO" id="GO:0045087">
    <property type="term" value="P:innate immune response"/>
    <property type="evidence" value="ECO:0007669"/>
    <property type="project" value="UniProtKB-KW"/>
</dbReference>
<evidence type="ECO:0000256" key="1">
    <source>
        <dbReference type="ARBA" id="ARBA00022588"/>
    </source>
</evidence>
<dbReference type="GO" id="GO:0004252">
    <property type="term" value="F:serine-type endopeptidase activity"/>
    <property type="evidence" value="ECO:0007669"/>
    <property type="project" value="TreeGrafter"/>
</dbReference>
<dbReference type="InterPro" id="IPR035914">
    <property type="entry name" value="Sperma_CUB_dom_sf"/>
</dbReference>
<feature type="domain" description="CUB" evidence="6">
    <location>
        <begin position="12"/>
        <end position="137"/>
    </location>
</feature>
<evidence type="ECO:0000256" key="5">
    <source>
        <dbReference type="PROSITE-ProRule" id="PRU00059"/>
    </source>
</evidence>
<dbReference type="AlphaFoldDB" id="A0A8D0HG02"/>
<protein>
    <recommendedName>
        <fullName evidence="6">CUB domain-containing protein</fullName>
    </recommendedName>
</protein>
<evidence type="ECO:0000313" key="8">
    <source>
        <dbReference type="Proteomes" id="UP000694392"/>
    </source>
</evidence>
<dbReference type="Pfam" id="PF00431">
    <property type="entry name" value="CUB"/>
    <property type="match status" value="1"/>
</dbReference>
<dbReference type="GO" id="GO:0031638">
    <property type="term" value="P:zymogen activation"/>
    <property type="evidence" value="ECO:0007669"/>
    <property type="project" value="TreeGrafter"/>
</dbReference>
<keyword evidence="3" id="KW-1015">Disulfide bond</keyword>
<dbReference type="GeneTree" id="ENSGT00940000158621"/>
<organism evidence="7 8">
    <name type="scientific">Sphenodon punctatus</name>
    <name type="common">Tuatara</name>
    <name type="synonym">Hatteria punctata</name>
    <dbReference type="NCBI Taxonomy" id="8508"/>
    <lineage>
        <taxon>Eukaryota</taxon>
        <taxon>Metazoa</taxon>
        <taxon>Chordata</taxon>
        <taxon>Craniata</taxon>
        <taxon>Vertebrata</taxon>
        <taxon>Euteleostomi</taxon>
        <taxon>Lepidosauria</taxon>
        <taxon>Sphenodontia</taxon>
        <taxon>Sphenodontidae</taxon>
        <taxon>Sphenodon</taxon>
    </lineage>
</organism>
<evidence type="ECO:0000256" key="4">
    <source>
        <dbReference type="ARBA" id="ARBA00023180"/>
    </source>
</evidence>
<keyword evidence="2" id="KW-0391">Immunity</keyword>
<dbReference type="CDD" id="cd00041">
    <property type="entry name" value="CUB"/>
    <property type="match status" value="1"/>
</dbReference>
<dbReference type="Gene3D" id="2.60.120.290">
    <property type="entry name" value="Spermadhesin, CUB domain"/>
    <property type="match status" value="1"/>
</dbReference>
<evidence type="ECO:0000313" key="7">
    <source>
        <dbReference type="Ensembl" id="ENSSPUP00000018765.1"/>
    </source>
</evidence>
<dbReference type="GO" id="GO:0072562">
    <property type="term" value="C:blood microparticle"/>
    <property type="evidence" value="ECO:0007669"/>
    <property type="project" value="TreeGrafter"/>
</dbReference>
<dbReference type="SUPFAM" id="SSF49854">
    <property type="entry name" value="Spermadhesin, CUB domain"/>
    <property type="match status" value="1"/>
</dbReference>
<dbReference type="SMART" id="SM00042">
    <property type="entry name" value="CUB"/>
    <property type="match status" value="1"/>
</dbReference>
<dbReference type="FunFam" id="2.60.120.290:FF:000012">
    <property type="entry name" value="mannan-binding lectin serine protease 1 isoform X1"/>
    <property type="match status" value="1"/>
</dbReference>
<keyword evidence="4" id="KW-0325">Glycoprotein</keyword>
<name>A0A8D0HG02_SPHPU</name>
<proteinExistence type="predicted"/>
<dbReference type="Proteomes" id="UP000694392">
    <property type="component" value="Unplaced"/>
</dbReference>
<accession>A0A8D0HG02</accession>
<dbReference type="PANTHER" id="PTHR24255:SF25">
    <property type="entry name" value="COMPLEMENT C1R SUBCOMPONENT"/>
    <property type="match status" value="1"/>
</dbReference>
<evidence type="ECO:0000256" key="3">
    <source>
        <dbReference type="ARBA" id="ARBA00023157"/>
    </source>
</evidence>
<reference evidence="7" key="1">
    <citation type="submission" date="2025-08" db="UniProtKB">
        <authorList>
            <consortium name="Ensembl"/>
        </authorList>
    </citation>
    <scope>IDENTIFICATION</scope>
</reference>
<dbReference type="InterPro" id="IPR000859">
    <property type="entry name" value="CUB_dom"/>
</dbReference>
<sequence>PLPRDLLVPSLISRFIPVPEKLYGEIMSPNYPKPYPSNNLSSWDIVVPEGFRVKLNFSQFDLEPSEACLYDYVKVTADKGDLGRFCGQLGSDGGRNPGKKEVVSKGNWMRLTFHSDFSNANGSAVPYKGFLAYYQAEGE</sequence>
<comment type="caution">
    <text evidence="5">Lacks conserved residue(s) required for the propagation of feature annotation.</text>
</comment>
<evidence type="ECO:0000259" key="6">
    <source>
        <dbReference type="PROSITE" id="PS01180"/>
    </source>
</evidence>
<keyword evidence="1" id="KW-0399">Innate immunity</keyword>